<dbReference type="AlphaFoldDB" id="A0A255XKD1"/>
<comment type="caution">
    <text evidence="1">The sequence shown here is derived from an EMBL/GenBank/DDBJ whole genome shotgun (WGS) entry which is preliminary data.</text>
</comment>
<evidence type="ECO:0000313" key="1">
    <source>
        <dbReference type="EMBL" id="OYQ17437.1"/>
    </source>
</evidence>
<gene>
    <name evidence="1" type="ORF">CHR90_15915</name>
</gene>
<organism evidence="1 2">
    <name type="scientific">Elstera cyanobacteriorum</name>
    <dbReference type="NCBI Taxonomy" id="2022747"/>
    <lineage>
        <taxon>Bacteria</taxon>
        <taxon>Pseudomonadati</taxon>
        <taxon>Pseudomonadota</taxon>
        <taxon>Alphaproteobacteria</taxon>
        <taxon>Rhodospirillales</taxon>
        <taxon>Rhodospirillaceae</taxon>
        <taxon>Elstera</taxon>
    </lineage>
</organism>
<protein>
    <submittedName>
        <fullName evidence="1">Uncharacterized protein</fullName>
    </submittedName>
</protein>
<dbReference type="EMBL" id="NOXS01000034">
    <property type="protein sequence ID" value="OYQ17437.1"/>
    <property type="molecule type" value="Genomic_DNA"/>
</dbReference>
<keyword evidence="2" id="KW-1185">Reference proteome</keyword>
<dbReference type="Proteomes" id="UP000216361">
    <property type="component" value="Unassembled WGS sequence"/>
</dbReference>
<dbReference type="OrthoDB" id="10010872at2"/>
<dbReference type="RefSeq" id="WP_094410095.1">
    <property type="nucleotide sequence ID" value="NZ_BMJZ01000005.1"/>
</dbReference>
<name>A0A255XKD1_9PROT</name>
<reference evidence="1 2" key="1">
    <citation type="submission" date="2017-07" db="EMBL/GenBank/DDBJ databases">
        <title>Elstera cyanobacteriorum sp. nov., a novel bacterium isolated from cyanobacterial aggregates in a eutrophic lake.</title>
        <authorList>
            <person name="Cai H."/>
        </authorList>
    </citation>
    <scope>NUCLEOTIDE SEQUENCE [LARGE SCALE GENOMIC DNA]</scope>
    <source>
        <strain evidence="1 2">TH019</strain>
    </source>
</reference>
<sequence length="249" mass="26786">MTDWTAGLGTLLRRAADRWRDGRAMAAVEAFGRRLGRDPDAALAKLDADAKGGRGHARLRAAWSMRACAWIDRWTADHPIAARRLLDDLAEAATAHPQESALISYWAMGALSFVSVRAAADPIGCVSIFAAMEPYLLADSTPFAVRRLWAMAVQRWIIALARSDPAASAAGLGPMADLALQAPPDLGLVTLWRDTVLELATTSEVLMDPDRRPPVLDQAAALSAAFSRYGTTVAGLAALQMLIKEDVRL</sequence>
<accession>A0A255XKD1</accession>
<proteinExistence type="predicted"/>
<evidence type="ECO:0000313" key="2">
    <source>
        <dbReference type="Proteomes" id="UP000216361"/>
    </source>
</evidence>